<evidence type="ECO:0000313" key="3">
    <source>
        <dbReference type="Proteomes" id="UP001443914"/>
    </source>
</evidence>
<dbReference type="InterPro" id="IPR039588">
    <property type="entry name" value="FBXO4"/>
</dbReference>
<dbReference type="GO" id="GO:0019005">
    <property type="term" value="C:SCF ubiquitin ligase complex"/>
    <property type="evidence" value="ECO:0007669"/>
    <property type="project" value="TreeGrafter"/>
</dbReference>
<dbReference type="GO" id="GO:0000209">
    <property type="term" value="P:protein polyubiquitination"/>
    <property type="evidence" value="ECO:0007669"/>
    <property type="project" value="TreeGrafter"/>
</dbReference>
<reference evidence="2" key="1">
    <citation type="submission" date="2024-03" db="EMBL/GenBank/DDBJ databases">
        <title>WGS assembly of Saponaria officinalis var. Norfolk2.</title>
        <authorList>
            <person name="Jenkins J."/>
            <person name="Shu S."/>
            <person name="Grimwood J."/>
            <person name="Barry K."/>
            <person name="Goodstein D."/>
            <person name="Schmutz J."/>
            <person name="Leebens-Mack J."/>
            <person name="Osbourn A."/>
        </authorList>
    </citation>
    <scope>NUCLEOTIDE SEQUENCE [LARGE SCALE GENOMIC DNA]</scope>
    <source>
        <strain evidence="2">JIC</strain>
    </source>
</reference>
<dbReference type="SMART" id="SM00256">
    <property type="entry name" value="FBOX"/>
    <property type="match status" value="1"/>
</dbReference>
<dbReference type="CDD" id="cd09917">
    <property type="entry name" value="F-box_SF"/>
    <property type="match status" value="1"/>
</dbReference>
<dbReference type="PROSITE" id="PS50181">
    <property type="entry name" value="FBOX"/>
    <property type="match status" value="1"/>
</dbReference>
<feature type="domain" description="F-box" evidence="1">
    <location>
        <begin position="4"/>
        <end position="50"/>
    </location>
</feature>
<proteinExistence type="predicted"/>
<comment type="caution">
    <text evidence="2">The sequence shown here is derived from an EMBL/GenBank/DDBJ whole genome shotgun (WGS) entry which is preliminary data.</text>
</comment>
<organism evidence="2 3">
    <name type="scientific">Saponaria officinalis</name>
    <name type="common">Common soapwort</name>
    <name type="synonym">Lychnis saponaria</name>
    <dbReference type="NCBI Taxonomy" id="3572"/>
    <lineage>
        <taxon>Eukaryota</taxon>
        <taxon>Viridiplantae</taxon>
        <taxon>Streptophyta</taxon>
        <taxon>Embryophyta</taxon>
        <taxon>Tracheophyta</taxon>
        <taxon>Spermatophyta</taxon>
        <taxon>Magnoliopsida</taxon>
        <taxon>eudicotyledons</taxon>
        <taxon>Gunneridae</taxon>
        <taxon>Pentapetalae</taxon>
        <taxon>Caryophyllales</taxon>
        <taxon>Caryophyllaceae</taxon>
        <taxon>Caryophylleae</taxon>
        <taxon>Saponaria</taxon>
    </lineage>
</organism>
<dbReference type="PANTHER" id="PTHR16008:SF4">
    <property type="entry name" value="F-BOX ONLY PROTEIN 4"/>
    <property type="match status" value="1"/>
</dbReference>
<dbReference type="Gene3D" id="1.20.1280.50">
    <property type="match status" value="1"/>
</dbReference>
<dbReference type="InterPro" id="IPR001810">
    <property type="entry name" value="F-box_dom"/>
</dbReference>
<evidence type="ECO:0000313" key="2">
    <source>
        <dbReference type="EMBL" id="KAK9664265.1"/>
    </source>
</evidence>
<protein>
    <recommendedName>
        <fullName evidence="1">F-box domain-containing protein</fullName>
    </recommendedName>
</protein>
<dbReference type="PANTHER" id="PTHR16008">
    <property type="entry name" value="F-BOX ONLY PROTEIN 4"/>
    <property type="match status" value="1"/>
</dbReference>
<dbReference type="EMBL" id="JBDFQZ010000014">
    <property type="protein sequence ID" value="KAK9664265.1"/>
    <property type="molecule type" value="Genomic_DNA"/>
</dbReference>
<sequence length="253" mass="29076">MMMDNIYSSLPSDILFNIVSFLSARDTCVLGSCSKFWRALCDTDSIWFSLAEQRWPSLNLPVNSEIPDHCYSSADPLLCFKGWKKFYITRHAEVAARASVVVEFVEKSSASAPLEARDYLKALEDIRSLHLDFKDVELLLFNPKLNVLLHLLGLHYCIDALHVPLNHVAEALQRCEIGERQVLVKWWKRGLWMHGFRLRDESHYRFISMVDFVTEKHPVLGLLSRGAIYEVLRIQISVASPHSVPWTCQTART</sequence>
<keyword evidence="3" id="KW-1185">Reference proteome</keyword>
<dbReference type="Proteomes" id="UP001443914">
    <property type="component" value="Unassembled WGS sequence"/>
</dbReference>
<dbReference type="Pfam" id="PF12937">
    <property type="entry name" value="F-box-like"/>
    <property type="match status" value="1"/>
</dbReference>
<name>A0AAW1GIP3_SAPOF</name>
<dbReference type="GO" id="GO:0031146">
    <property type="term" value="P:SCF-dependent proteasomal ubiquitin-dependent protein catabolic process"/>
    <property type="evidence" value="ECO:0007669"/>
    <property type="project" value="InterPro"/>
</dbReference>
<dbReference type="InterPro" id="IPR036047">
    <property type="entry name" value="F-box-like_dom_sf"/>
</dbReference>
<evidence type="ECO:0000259" key="1">
    <source>
        <dbReference type="PROSITE" id="PS50181"/>
    </source>
</evidence>
<dbReference type="SUPFAM" id="SSF81383">
    <property type="entry name" value="F-box domain"/>
    <property type="match status" value="1"/>
</dbReference>
<accession>A0AAW1GIP3</accession>
<dbReference type="AlphaFoldDB" id="A0AAW1GIP3"/>
<gene>
    <name evidence="2" type="ORF">RND81_14G029600</name>
</gene>